<evidence type="ECO:0000313" key="2">
    <source>
        <dbReference type="EMBL" id="KAG5968422.1"/>
    </source>
</evidence>
<evidence type="ECO:0000256" key="1">
    <source>
        <dbReference type="SAM" id="MobiDB-lite"/>
    </source>
</evidence>
<protein>
    <submittedName>
        <fullName evidence="2">Uncharacterized protein</fullName>
    </submittedName>
</protein>
<organism evidence="2 3">
    <name type="scientific">Claviceps arundinis</name>
    <dbReference type="NCBI Taxonomy" id="1623583"/>
    <lineage>
        <taxon>Eukaryota</taxon>
        <taxon>Fungi</taxon>
        <taxon>Dikarya</taxon>
        <taxon>Ascomycota</taxon>
        <taxon>Pezizomycotina</taxon>
        <taxon>Sordariomycetes</taxon>
        <taxon>Hypocreomycetidae</taxon>
        <taxon>Hypocreales</taxon>
        <taxon>Clavicipitaceae</taxon>
        <taxon>Claviceps</taxon>
    </lineage>
</organism>
<proteinExistence type="predicted"/>
<gene>
    <name evidence="2" type="ORF">E4U56_000369</name>
</gene>
<dbReference type="AlphaFoldDB" id="A0A9P7SQB6"/>
<feature type="compositionally biased region" description="Polar residues" evidence="1">
    <location>
        <begin position="146"/>
        <end position="156"/>
    </location>
</feature>
<sequence>MEQYIRNRSGVSANEELSRAYGLHPDLTDIWGGSMDNSVPLDSLMARLQPSMAHLGIPGAWSGAHSYAEQSYSHYHDWPRQPSVNQQVAVNSMQIVAHPVPTSAPAPVLAPAPAQVLAPVPTPAPVSTPASVAAPAFDLAARGTANPHQLRNTTPRGRQVAAESESNADAIEYSCDDPICLEEDALDDGQYRGLAAGIQYVGPPVGTRYVAVVAELESNAVADDIDRPGDDSQLVEYRELNEEITGIRATAGEVVDEEVTLQPILQSFEKVDEDILEISEAVLASEKHQGMSIAGVCSDDETSLPRAVPLVGEKAVKRSIPAVSETWGRGNHGLIDWKALASRVSVPLMESYQISSGLFGESRELSSGIIVRKKRNVTNRILQTVLNKVIENLTDWDLILNSRYIESMGFSPVEVLNGLSRAAGTGLKAFLTQTSCSWDDRFCKSPAWPLETSLEGDPIVRWVGHVEGRRSEVECKGQVEAVARKHRHEQRNSNPFAPEDLVMVVSEGKRPKLRPRWQGLFRVKVRSGRASYQLTNLDGSRIRGGFGLGFHEDALKLFEPRTGYLQTP</sequence>
<dbReference type="Proteomes" id="UP000784919">
    <property type="component" value="Unassembled WGS sequence"/>
</dbReference>
<dbReference type="OrthoDB" id="4958889at2759"/>
<name>A0A9P7SQB6_9HYPO</name>
<comment type="caution">
    <text evidence="2">The sequence shown here is derived from an EMBL/GenBank/DDBJ whole genome shotgun (WGS) entry which is preliminary data.</text>
</comment>
<evidence type="ECO:0000313" key="3">
    <source>
        <dbReference type="Proteomes" id="UP000784919"/>
    </source>
</evidence>
<accession>A0A9P7SQB6</accession>
<feature type="region of interest" description="Disordered" evidence="1">
    <location>
        <begin position="146"/>
        <end position="168"/>
    </location>
</feature>
<dbReference type="EMBL" id="SRPS01000106">
    <property type="protein sequence ID" value="KAG5968422.1"/>
    <property type="molecule type" value="Genomic_DNA"/>
</dbReference>
<reference evidence="2" key="1">
    <citation type="journal article" date="2020" name="bioRxiv">
        <title>Whole genome comparisons of ergot fungi reveals the divergence and evolution of species within the genus Claviceps are the result of varying mechanisms driving genome evolution and host range expansion.</title>
        <authorList>
            <person name="Wyka S.A."/>
            <person name="Mondo S.J."/>
            <person name="Liu M."/>
            <person name="Dettman J."/>
            <person name="Nalam V."/>
            <person name="Broders K.D."/>
        </authorList>
    </citation>
    <scope>NUCLEOTIDE SEQUENCE</scope>
    <source>
        <strain evidence="2">CCC 1102</strain>
    </source>
</reference>